<dbReference type="AlphaFoldDB" id="A0A9P6XG15"/>
<gene>
    <name evidence="1" type="ORF">G6F64_002512</name>
</gene>
<keyword evidence="2" id="KW-1185">Reference proteome</keyword>
<dbReference type="Proteomes" id="UP000716291">
    <property type="component" value="Unassembled WGS sequence"/>
</dbReference>
<comment type="caution">
    <text evidence="1">The sequence shown here is derived from an EMBL/GenBank/DDBJ whole genome shotgun (WGS) entry which is preliminary data.</text>
</comment>
<sequence length="70" mass="8258">MTRIEQRRSVRWCLSKLLDGASSSWIFHPSQALTKSQYIHYLNMHYRLQLLETMPGPLSFLLNKLPNRAL</sequence>
<name>A0A9P6XG15_RHIOR</name>
<evidence type="ECO:0000313" key="1">
    <source>
        <dbReference type="EMBL" id="KAG1313084.1"/>
    </source>
</evidence>
<protein>
    <submittedName>
        <fullName evidence="1">Uncharacterized protein</fullName>
    </submittedName>
</protein>
<proteinExistence type="predicted"/>
<accession>A0A9P6XG15</accession>
<reference evidence="1" key="1">
    <citation type="journal article" date="2020" name="Microb. Genom.">
        <title>Genetic diversity of clinical and environmental Mucorales isolates obtained from an investigation of mucormycosis cases among solid organ transplant recipients.</title>
        <authorList>
            <person name="Nguyen M.H."/>
            <person name="Kaul D."/>
            <person name="Muto C."/>
            <person name="Cheng S.J."/>
            <person name="Richter R.A."/>
            <person name="Bruno V.M."/>
            <person name="Liu G."/>
            <person name="Beyhan S."/>
            <person name="Sundermann A.J."/>
            <person name="Mounaud S."/>
            <person name="Pasculle A.W."/>
            <person name="Nierman W.C."/>
            <person name="Driscoll E."/>
            <person name="Cumbie R."/>
            <person name="Clancy C.J."/>
            <person name="Dupont C.L."/>
        </authorList>
    </citation>
    <scope>NUCLEOTIDE SEQUENCE</scope>
    <source>
        <strain evidence="1">GL11</strain>
    </source>
</reference>
<organism evidence="1 2">
    <name type="scientific">Rhizopus oryzae</name>
    <name type="common">Mucormycosis agent</name>
    <name type="synonym">Rhizopus arrhizus var. delemar</name>
    <dbReference type="NCBI Taxonomy" id="64495"/>
    <lineage>
        <taxon>Eukaryota</taxon>
        <taxon>Fungi</taxon>
        <taxon>Fungi incertae sedis</taxon>
        <taxon>Mucoromycota</taxon>
        <taxon>Mucoromycotina</taxon>
        <taxon>Mucoromycetes</taxon>
        <taxon>Mucorales</taxon>
        <taxon>Mucorineae</taxon>
        <taxon>Rhizopodaceae</taxon>
        <taxon>Rhizopus</taxon>
    </lineage>
</organism>
<dbReference type="OrthoDB" id="10270260at2759"/>
<dbReference type="EMBL" id="JAANQT010000220">
    <property type="protein sequence ID" value="KAG1313084.1"/>
    <property type="molecule type" value="Genomic_DNA"/>
</dbReference>
<evidence type="ECO:0000313" key="2">
    <source>
        <dbReference type="Proteomes" id="UP000716291"/>
    </source>
</evidence>